<dbReference type="AlphaFoldDB" id="A0A2K9DQB3"/>
<organism evidence="1 2">
    <name type="scientific">Microbacterium hominis</name>
    <dbReference type="NCBI Taxonomy" id="162426"/>
    <lineage>
        <taxon>Bacteria</taxon>
        <taxon>Bacillati</taxon>
        <taxon>Actinomycetota</taxon>
        <taxon>Actinomycetes</taxon>
        <taxon>Micrococcales</taxon>
        <taxon>Microbacteriaceae</taxon>
        <taxon>Microbacterium</taxon>
    </lineage>
</organism>
<evidence type="ECO:0000313" key="2">
    <source>
        <dbReference type="Proteomes" id="UP000233276"/>
    </source>
</evidence>
<reference evidence="1 2" key="1">
    <citation type="submission" date="2017-12" db="EMBL/GenBank/DDBJ databases">
        <title>Isolation and characterization of estrogens degradatiion strain Microbacterium hominis SJTG1.</title>
        <authorList>
            <person name="Xiong W."/>
            <person name="Yin C."/>
            <person name="Zheng D."/>
            <person name="Liang R."/>
        </authorList>
    </citation>
    <scope>NUCLEOTIDE SEQUENCE [LARGE SCALE GENOMIC DNA]</scope>
    <source>
        <strain evidence="1 2">SJTG1</strain>
    </source>
</reference>
<gene>
    <name evidence="1" type="ORF">CXR34_08050</name>
</gene>
<name>A0A2K9DQB3_9MICO</name>
<protein>
    <submittedName>
        <fullName evidence="1">Uncharacterized protein</fullName>
    </submittedName>
</protein>
<evidence type="ECO:0000313" key="1">
    <source>
        <dbReference type="EMBL" id="AUG29416.1"/>
    </source>
</evidence>
<dbReference type="KEGG" id="mhos:CXR34_08050"/>
<dbReference type="EMBL" id="CP025299">
    <property type="protein sequence ID" value="AUG29416.1"/>
    <property type="molecule type" value="Genomic_DNA"/>
</dbReference>
<proteinExistence type="predicted"/>
<dbReference type="Proteomes" id="UP000233276">
    <property type="component" value="Chromosome"/>
</dbReference>
<accession>A0A2K9DQB3</accession>
<sequence length="88" mass="9361">MTGTPSQLRVEINEHSVSLTTVTDKHTHAMTYSDAITFARALLDDVEAAAGSGRTDVVMKLSERTITISTRGAITLAEMILAETGPNA</sequence>